<accession>A0ACB5U7U3</accession>
<keyword evidence="2" id="KW-1185">Reference proteome</keyword>
<reference evidence="1" key="1">
    <citation type="submission" date="2023-04" db="EMBL/GenBank/DDBJ databases">
        <title>Ambrosiozyma monospora NBRC 10751.</title>
        <authorList>
            <person name="Ichikawa N."/>
            <person name="Sato H."/>
            <person name="Tonouchi N."/>
        </authorList>
    </citation>
    <scope>NUCLEOTIDE SEQUENCE</scope>
    <source>
        <strain evidence="1">NBRC 10751</strain>
    </source>
</reference>
<dbReference type="Proteomes" id="UP001165064">
    <property type="component" value="Unassembled WGS sequence"/>
</dbReference>
<proteinExistence type="predicted"/>
<dbReference type="EMBL" id="BSXS01013374">
    <property type="protein sequence ID" value="GMF03940.1"/>
    <property type="molecule type" value="Genomic_DNA"/>
</dbReference>
<organism evidence="1 2">
    <name type="scientific">Ambrosiozyma monospora</name>
    <name type="common">Yeast</name>
    <name type="synonym">Endomycopsis monosporus</name>
    <dbReference type="NCBI Taxonomy" id="43982"/>
    <lineage>
        <taxon>Eukaryota</taxon>
        <taxon>Fungi</taxon>
        <taxon>Dikarya</taxon>
        <taxon>Ascomycota</taxon>
        <taxon>Saccharomycotina</taxon>
        <taxon>Pichiomycetes</taxon>
        <taxon>Pichiales</taxon>
        <taxon>Pichiaceae</taxon>
        <taxon>Ambrosiozyma</taxon>
    </lineage>
</organism>
<name>A0ACB5U7U3_AMBMO</name>
<comment type="caution">
    <text evidence="1">The sequence shown here is derived from an EMBL/GenBank/DDBJ whole genome shotgun (WGS) entry which is preliminary data.</text>
</comment>
<gene>
    <name evidence="1" type="ORF">Amon02_001196200</name>
</gene>
<evidence type="ECO:0000313" key="2">
    <source>
        <dbReference type="Proteomes" id="UP001165064"/>
    </source>
</evidence>
<sequence>MSNSLEIKRLSKNLTASFHIDYPNKQHIYTAQQNRVSGYFQVHFKRNLRNVQSIHLGFKGDVKTRVASRKGLGQLKIDSRVDVLFNKSVVAFEQEPIPHQDHHYQPQHSKQQPKSILSPSSSTLPDEVLKAINDCSSPSSNITKVSFDSEATRTSIDKLRYPIDFEFPSDRILLPSSCDSLGAINAHRTNITVRYELYVLV</sequence>
<protein>
    <submittedName>
        <fullName evidence="1">Unnamed protein product</fullName>
    </submittedName>
</protein>
<evidence type="ECO:0000313" key="1">
    <source>
        <dbReference type="EMBL" id="GMF03940.1"/>
    </source>
</evidence>